<dbReference type="Proteomes" id="UP000317650">
    <property type="component" value="Chromosome 3"/>
</dbReference>
<dbReference type="GO" id="GO:0016192">
    <property type="term" value="P:vesicle-mediated transport"/>
    <property type="evidence" value="ECO:0007669"/>
    <property type="project" value="InterPro"/>
</dbReference>
<dbReference type="Pfam" id="PF00106">
    <property type="entry name" value="adh_short"/>
    <property type="match status" value="1"/>
</dbReference>
<evidence type="ECO:0000256" key="3">
    <source>
        <dbReference type="ARBA" id="ARBA00004180"/>
    </source>
</evidence>
<feature type="compositionally biased region" description="Low complexity" evidence="18">
    <location>
        <begin position="647"/>
        <end position="656"/>
    </location>
</feature>
<evidence type="ECO:0000256" key="10">
    <source>
        <dbReference type="ARBA" id="ARBA00023002"/>
    </source>
</evidence>
<feature type="compositionally biased region" description="Pro residues" evidence="18">
    <location>
        <begin position="637"/>
        <end position="646"/>
    </location>
</feature>
<dbReference type="Gene3D" id="3.40.50.720">
    <property type="entry name" value="NAD(P)-binding Rossmann-like Domain"/>
    <property type="match status" value="1"/>
</dbReference>
<evidence type="ECO:0000313" key="20">
    <source>
        <dbReference type="Proteomes" id="UP000317650"/>
    </source>
</evidence>
<dbReference type="GO" id="GO:0030130">
    <property type="term" value="C:clathrin coat of trans-Golgi network vesicle"/>
    <property type="evidence" value="ECO:0007669"/>
    <property type="project" value="InterPro"/>
</dbReference>
<feature type="region of interest" description="Disordered" evidence="18">
    <location>
        <begin position="633"/>
        <end position="740"/>
    </location>
</feature>
<evidence type="ECO:0000256" key="18">
    <source>
        <dbReference type="SAM" id="MobiDB-lite"/>
    </source>
</evidence>
<dbReference type="UniPathway" id="UPA00668"/>
<evidence type="ECO:0000256" key="15">
    <source>
        <dbReference type="ARBA" id="ARBA00049419"/>
    </source>
</evidence>
<accession>A0A4S8J9S7</accession>
<dbReference type="GO" id="GO:0016630">
    <property type="term" value="F:protochlorophyllide reductase activity"/>
    <property type="evidence" value="ECO:0007669"/>
    <property type="project" value="UniProtKB-EC"/>
</dbReference>
<keyword evidence="14" id="KW-0968">Cytoplasmic vesicle</keyword>
<keyword evidence="10 16" id="KW-0560">Oxidoreductase</keyword>
<organism evidence="19 20">
    <name type="scientific">Musa balbisiana</name>
    <name type="common">Banana</name>
    <dbReference type="NCBI Taxonomy" id="52838"/>
    <lineage>
        <taxon>Eukaryota</taxon>
        <taxon>Viridiplantae</taxon>
        <taxon>Streptophyta</taxon>
        <taxon>Embryophyta</taxon>
        <taxon>Tracheophyta</taxon>
        <taxon>Spermatophyta</taxon>
        <taxon>Magnoliopsida</taxon>
        <taxon>Liliopsida</taxon>
        <taxon>Zingiberales</taxon>
        <taxon>Musaceae</taxon>
        <taxon>Musa</taxon>
    </lineage>
</organism>
<feature type="region of interest" description="Disordered" evidence="18">
    <location>
        <begin position="594"/>
        <end position="619"/>
    </location>
</feature>
<keyword evidence="8 16" id="KW-0602">Photosynthesis</keyword>
<dbReference type="NCBIfam" id="TIGR01289">
    <property type="entry name" value="LPOR"/>
    <property type="match status" value="1"/>
</dbReference>
<dbReference type="GO" id="GO:0015995">
    <property type="term" value="P:chlorophyll biosynthetic process"/>
    <property type="evidence" value="ECO:0007669"/>
    <property type="project" value="UniProtKB-UniPathway"/>
</dbReference>
<dbReference type="PRINTS" id="PR00081">
    <property type="entry name" value="GDHRDH"/>
</dbReference>
<comment type="similarity">
    <text evidence="7 16">Belongs to the short-chain dehydrogenases/reductases (SDR) family. POR subfamily.</text>
</comment>
<dbReference type="STRING" id="52838.A0A4S8J9S7"/>
<dbReference type="InterPro" id="IPR036291">
    <property type="entry name" value="NAD(P)-bd_dom_sf"/>
</dbReference>
<dbReference type="GO" id="GO:0005198">
    <property type="term" value="F:structural molecule activity"/>
    <property type="evidence" value="ECO:0007669"/>
    <property type="project" value="InterPro"/>
</dbReference>
<comment type="function">
    <text evidence="2 16">Phototransformation of protochlorophyllide (Pchlide) to chlorophyllide (Chlide).</text>
</comment>
<comment type="similarity">
    <text evidence="6">Belongs to the clathrin light chain family.</text>
</comment>
<dbReference type="InterPro" id="IPR005979">
    <property type="entry name" value="Prochl_reduct"/>
</dbReference>
<evidence type="ECO:0000256" key="5">
    <source>
        <dbReference type="ARBA" id="ARBA00005173"/>
    </source>
</evidence>
<proteinExistence type="inferred from homology"/>
<dbReference type="SUPFAM" id="SSF51735">
    <property type="entry name" value="NAD(P)-binding Rossmann-fold domains"/>
    <property type="match status" value="1"/>
</dbReference>
<evidence type="ECO:0000256" key="9">
    <source>
        <dbReference type="ARBA" id="ARBA00022857"/>
    </source>
</evidence>
<dbReference type="GO" id="GO:0009507">
    <property type="term" value="C:chloroplast"/>
    <property type="evidence" value="ECO:0007669"/>
    <property type="project" value="UniProtKB-SubCell"/>
</dbReference>
<dbReference type="PANTHER" id="PTHR44419">
    <property type="entry name" value="PROTOCHLOROPHYLLIDE REDUCTASE C, CHLOROPLASTIC"/>
    <property type="match status" value="1"/>
</dbReference>
<evidence type="ECO:0000256" key="14">
    <source>
        <dbReference type="ARBA" id="ARBA00023329"/>
    </source>
</evidence>
<dbReference type="PANTHER" id="PTHR44419:SF6">
    <property type="entry name" value="PROTOCHLOROPHYLLIDE REDUCTASE A, CHLOROPLASTIC"/>
    <property type="match status" value="1"/>
</dbReference>
<sequence length="740" mass="79991">MALQACYLPSPLLARKEGKVKETAFLGASVFEHHKSGLHRGVNASVGVVKAQTTAVAAPGLNQASLQGKKVLRKGVVVVTGASSGLGLATAKALGETGKWHVIMACRDFLKAEKAAQSAGMAKESYTVMHLDLASLDSVRQFVHNFRQSERPLDVLVCNAAIYRPTARTPTYTADGYEMSVGVNHLGHFLLANLLLEDLKKSDYPSRRLIILGSITGNTNTLAGNVPPKAGLGDLRGLAGGLNGRNSSAMIDGGDFDGAKAYKDSKICNMLTMQEFHRRFHEETGITFASLYPGCIATTGLFREHIPLFRLLFPPFQRFITKGFVSEEESGRRLAQRSVKQQAHSIGVGILQVVSDPSLVKSGVYWSWNKDSASFENQLSQEASDTAKARKLWERFDAFSSLVDDVDAQDPDADDPSDGVGGFHHVPVRHVSGDDGSFPPSPEGYGFRAGPHPSGFSSAPSPFSVPESNGNTYRESGDEGIFGSDGLILQPPGEMQPEEGFVLREWRRQNAILLEEKERKEKEVRNQILAEAEEYKIAFYEKRKLNCEMNKIQIREREKLLLANQENFHANAYKDYWKAIAELIPREIPSIEKRRGKKEQERKPSIVVIQGPKPGKPTDLSRMRQILVKLKHNTPPHLKPLPPPAPAKDGAAAAGAKQETSTNSTSSTYAPAKDGAAGGAKQETSTNSTSSTYAPAKDGAAGGAKQETSTNSTSSTYAPAKDGAAAGAKQETSANSTSST</sequence>
<evidence type="ECO:0000256" key="6">
    <source>
        <dbReference type="ARBA" id="ARBA00005263"/>
    </source>
</evidence>
<comment type="function">
    <text evidence="1">Clathrin is the major protein of the polyhedral coat of coated pits and vesicles.</text>
</comment>
<feature type="compositionally biased region" description="Basic and acidic residues" evidence="18">
    <location>
        <begin position="594"/>
        <end position="604"/>
    </location>
</feature>
<evidence type="ECO:0000256" key="7">
    <source>
        <dbReference type="ARBA" id="ARBA00005821"/>
    </source>
</evidence>
<comment type="caution">
    <text evidence="19">The sequence shown here is derived from an EMBL/GenBank/DDBJ whole genome shotgun (WGS) entry which is preliminary data.</text>
</comment>
<gene>
    <name evidence="19" type="ORF">C4D60_Mb03t13920</name>
</gene>
<evidence type="ECO:0000256" key="2">
    <source>
        <dbReference type="ARBA" id="ARBA00004055"/>
    </source>
</evidence>
<protein>
    <recommendedName>
        <fullName evidence="16">NADPH-protochlorophyllide oxidoreductase</fullName>
        <ecNumber evidence="16">1.3.1.33</ecNumber>
    </recommendedName>
</protein>
<feature type="compositionally biased region" description="Polar residues" evidence="18">
    <location>
        <begin position="730"/>
        <end position="740"/>
    </location>
</feature>
<dbReference type="InterPro" id="IPR000996">
    <property type="entry name" value="Clathrin_L-chain"/>
</dbReference>
<keyword evidence="20" id="KW-1185">Reference proteome</keyword>
<keyword evidence="9 16" id="KW-0521">NADP</keyword>
<feature type="compositionally biased region" description="Polar residues" evidence="18">
    <location>
        <begin position="682"/>
        <end position="693"/>
    </location>
</feature>
<comment type="pathway">
    <text evidence="5 16">Porphyrin-containing compound metabolism; chlorophyll biosynthesis.</text>
</comment>
<keyword evidence="13" id="KW-0168">Coated pit</keyword>
<evidence type="ECO:0000313" key="19">
    <source>
        <dbReference type="EMBL" id="THU58408.1"/>
    </source>
</evidence>
<keyword evidence="16" id="KW-0934">Plastid</keyword>
<keyword evidence="16" id="KW-0809">Transit peptide</keyword>
<dbReference type="GO" id="GO:0030132">
    <property type="term" value="C:clathrin coat of coated pit"/>
    <property type="evidence" value="ECO:0007669"/>
    <property type="project" value="InterPro"/>
</dbReference>
<comment type="catalytic activity">
    <reaction evidence="15 16">
        <text>chlorophyllide a + NADP(+) = protochlorophyllide a + NADPH + H(+)</text>
        <dbReference type="Rhea" id="RHEA:11132"/>
        <dbReference type="ChEBI" id="CHEBI:15378"/>
        <dbReference type="ChEBI" id="CHEBI:57783"/>
        <dbReference type="ChEBI" id="CHEBI:58349"/>
        <dbReference type="ChEBI" id="CHEBI:83348"/>
        <dbReference type="ChEBI" id="CHEBI:83350"/>
        <dbReference type="EC" id="1.3.1.33"/>
    </reaction>
</comment>
<reference evidence="19 20" key="1">
    <citation type="journal article" date="2019" name="Nat. Plants">
        <title>Genome sequencing of Musa balbisiana reveals subgenome evolution and function divergence in polyploid bananas.</title>
        <authorList>
            <person name="Yao X."/>
        </authorList>
    </citation>
    <scope>NUCLEOTIDE SEQUENCE [LARGE SCALE GENOMIC DNA]</scope>
    <source>
        <strain evidence="20">cv. DH-PKW</strain>
        <tissue evidence="19">Leaves</tissue>
    </source>
</reference>
<keyword evidence="12 16" id="KW-0149">Chlorophyll biosynthesis</keyword>
<evidence type="ECO:0000256" key="13">
    <source>
        <dbReference type="ARBA" id="ARBA00023176"/>
    </source>
</evidence>
<feature type="coiled-coil region" evidence="17">
    <location>
        <begin position="503"/>
        <end position="534"/>
    </location>
</feature>
<comment type="subcellular location">
    <subcellularLocation>
        <location evidence="3">Cytoplasmic vesicle membrane</location>
        <topology evidence="3">Peripheral membrane protein</topology>
        <orientation evidence="3">Cytoplasmic side</orientation>
    </subcellularLocation>
    <subcellularLocation>
        <location evidence="4">Membrane</location>
        <location evidence="4">Coated pit</location>
        <topology evidence="4">Peripheral membrane protein</topology>
        <orientation evidence="4">Cytoplasmic side</orientation>
    </subcellularLocation>
    <subcellularLocation>
        <location evidence="16">Plastid</location>
        <location evidence="16">Chloroplast</location>
    </subcellularLocation>
</comment>
<dbReference type="CDD" id="cd09810">
    <property type="entry name" value="LPOR_like_SDR_c_like"/>
    <property type="match status" value="1"/>
</dbReference>
<feature type="compositionally biased region" description="Polar residues" evidence="18">
    <location>
        <begin position="658"/>
        <end position="669"/>
    </location>
</feature>
<evidence type="ECO:0000256" key="11">
    <source>
        <dbReference type="ARBA" id="ARBA00023136"/>
    </source>
</evidence>
<dbReference type="EC" id="1.3.1.33" evidence="16"/>
<evidence type="ECO:0000256" key="1">
    <source>
        <dbReference type="ARBA" id="ARBA00003913"/>
    </source>
</evidence>
<evidence type="ECO:0000256" key="16">
    <source>
        <dbReference type="RuleBase" id="RU365001"/>
    </source>
</evidence>
<dbReference type="Pfam" id="PF01086">
    <property type="entry name" value="Clathrin_lg_ch"/>
    <property type="match status" value="1"/>
</dbReference>
<dbReference type="InterPro" id="IPR002347">
    <property type="entry name" value="SDR_fam"/>
</dbReference>
<evidence type="ECO:0000256" key="4">
    <source>
        <dbReference type="ARBA" id="ARBA00004277"/>
    </source>
</evidence>
<feature type="compositionally biased region" description="Polar residues" evidence="18">
    <location>
        <begin position="706"/>
        <end position="717"/>
    </location>
</feature>
<name>A0A4S8J9S7_MUSBA</name>
<evidence type="ECO:0000256" key="17">
    <source>
        <dbReference type="SAM" id="Coils"/>
    </source>
</evidence>
<dbReference type="GO" id="GO:0015979">
    <property type="term" value="P:photosynthesis"/>
    <property type="evidence" value="ECO:0007669"/>
    <property type="project" value="UniProtKB-KW"/>
</dbReference>
<dbReference type="EMBL" id="PYDT01000006">
    <property type="protein sequence ID" value="THU58408.1"/>
    <property type="molecule type" value="Genomic_DNA"/>
</dbReference>
<dbReference type="GO" id="GO:0006886">
    <property type="term" value="P:intracellular protein transport"/>
    <property type="evidence" value="ECO:0007669"/>
    <property type="project" value="InterPro"/>
</dbReference>
<keyword evidence="16" id="KW-0150">Chloroplast</keyword>
<evidence type="ECO:0000256" key="12">
    <source>
        <dbReference type="ARBA" id="ARBA00023171"/>
    </source>
</evidence>
<keyword evidence="17" id="KW-0175">Coiled coil</keyword>
<feature type="compositionally biased region" description="Low complexity" evidence="18">
    <location>
        <begin position="718"/>
        <end position="729"/>
    </location>
</feature>
<evidence type="ECO:0000256" key="8">
    <source>
        <dbReference type="ARBA" id="ARBA00022531"/>
    </source>
</evidence>
<dbReference type="AlphaFoldDB" id="A0A4S8J9S7"/>
<keyword evidence="11" id="KW-0472">Membrane</keyword>